<sequence>MRLNCGKVAKDKDREAIPIHHDHECEHKIGESLVRIGLKPLGVIVRDKRQMGGEFSVLKGGTGNSRLDCGKFVPGCGGGRIGRCKIASSFWISKQRPEMKQSRMEWFANPMTRLQRRSNSC</sequence>
<dbReference type="AlphaFoldDB" id="A0A2K3LHQ6"/>
<protein>
    <submittedName>
        <fullName evidence="1">Uncharacterized protein</fullName>
    </submittedName>
</protein>
<accession>A0A2K3LHQ6</accession>
<name>A0A2K3LHQ6_TRIPR</name>
<organism evidence="1 2">
    <name type="scientific">Trifolium pratense</name>
    <name type="common">Red clover</name>
    <dbReference type="NCBI Taxonomy" id="57577"/>
    <lineage>
        <taxon>Eukaryota</taxon>
        <taxon>Viridiplantae</taxon>
        <taxon>Streptophyta</taxon>
        <taxon>Embryophyta</taxon>
        <taxon>Tracheophyta</taxon>
        <taxon>Spermatophyta</taxon>
        <taxon>Magnoliopsida</taxon>
        <taxon>eudicotyledons</taxon>
        <taxon>Gunneridae</taxon>
        <taxon>Pentapetalae</taxon>
        <taxon>rosids</taxon>
        <taxon>fabids</taxon>
        <taxon>Fabales</taxon>
        <taxon>Fabaceae</taxon>
        <taxon>Papilionoideae</taxon>
        <taxon>50 kb inversion clade</taxon>
        <taxon>NPAAA clade</taxon>
        <taxon>Hologalegina</taxon>
        <taxon>IRL clade</taxon>
        <taxon>Trifolieae</taxon>
        <taxon>Trifolium</taxon>
    </lineage>
</organism>
<reference evidence="1 2" key="1">
    <citation type="journal article" date="2014" name="Am. J. Bot.">
        <title>Genome assembly and annotation for red clover (Trifolium pratense; Fabaceae).</title>
        <authorList>
            <person name="Istvanek J."/>
            <person name="Jaros M."/>
            <person name="Krenek A."/>
            <person name="Repkova J."/>
        </authorList>
    </citation>
    <scope>NUCLEOTIDE SEQUENCE [LARGE SCALE GENOMIC DNA]</scope>
    <source>
        <strain evidence="2">cv. Tatra</strain>
        <tissue evidence="1">Young leaves</tissue>
    </source>
</reference>
<reference evidence="1 2" key="2">
    <citation type="journal article" date="2017" name="Front. Plant Sci.">
        <title>Gene Classification and Mining of Molecular Markers Useful in Red Clover (Trifolium pratense) Breeding.</title>
        <authorList>
            <person name="Istvanek J."/>
            <person name="Dluhosova J."/>
            <person name="Dluhos P."/>
            <person name="Patkova L."/>
            <person name="Nedelnik J."/>
            <person name="Repkova J."/>
        </authorList>
    </citation>
    <scope>NUCLEOTIDE SEQUENCE [LARGE SCALE GENOMIC DNA]</scope>
    <source>
        <strain evidence="2">cv. Tatra</strain>
        <tissue evidence="1">Young leaves</tissue>
    </source>
</reference>
<dbReference type="Proteomes" id="UP000236291">
    <property type="component" value="Unassembled WGS sequence"/>
</dbReference>
<proteinExistence type="predicted"/>
<comment type="caution">
    <text evidence="1">The sequence shown here is derived from an EMBL/GenBank/DDBJ whole genome shotgun (WGS) entry which is preliminary data.</text>
</comment>
<evidence type="ECO:0000313" key="2">
    <source>
        <dbReference type="Proteomes" id="UP000236291"/>
    </source>
</evidence>
<evidence type="ECO:0000313" key="1">
    <source>
        <dbReference type="EMBL" id="PNX78062.1"/>
    </source>
</evidence>
<dbReference type="EMBL" id="ASHM01033431">
    <property type="protein sequence ID" value="PNX78062.1"/>
    <property type="molecule type" value="Genomic_DNA"/>
</dbReference>
<gene>
    <name evidence="1" type="ORF">L195_g034036</name>
</gene>